<organism evidence="9 10">
    <name type="scientific">Solibaculum intestinale</name>
    <dbReference type="NCBI Taxonomy" id="3133165"/>
    <lineage>
        <taxon>Bacteria</taxon>
        <taxon>Bacillati</taxon>
        <taxon>Bacillota</taxon>
        <taxon>Clostridia</taxon>
        <taxon>Eubacteriales</taxon>
        <taxon>Oscillospiraceae</taxon>
        <taxon>Solibaculum</taxon>
    </lineage>
</organism>
<comment type="caution">
    <text evidence="9">The sequence shown here is derived from an EMBL/GenBank/DDBJ whole genome shotgun (WGS) entry which is preliminary data.</text>
</comment>
<gene>
    <name evidence="9" type="ORF">WMO26_11755</name>
</gene>
<evidence type="ECO:0000256" key="2">
    <source>
        <dbReference type="ARBA" id="ARBA00007553"/>
    </source>
</evidence>
<dbReference type="EC" id="3.5.1.28" evidence="3"/>
<keyword evidence="7" id="KW-0961">Cell wall biogenesis/degradation</keyword>
<sequence length="225" mass="24819">MKGLKWVSQLSRRKKCILLLAAAGLILLCIGIGLAVSLGSPSTPAKRRETTPTEYSVFPEEIRGVPVYTQLVEEGAPGRPEIKRSIWYVVIHETDNWNAGADAAAHADFLSFNSPSTTAWHYTVDDHEIYHHIPDNEVAYHAGDGAAGDGNLHGIGVEICVNEDGNFEAAFDNAAKLTAYLVKEYGLSLNDVKMHYDFSGKNCPSGIRRDGRWKEFKARVAQYLQ</sequence>
<dbReference type="Pfam" id="PF01510">
    <property type="entry name" value="Amidase_2"/>
    <property type="match status" value="1"/>
</dbReference>
<feature type="domain" description="N-acetylmuramoyl-L-alanine amidase" evidence="8">
    <location>
        <begin position="74"/>
        <end position="220"/>
    </location>
</feature>
<comment type="catalytic activity">
    <reaction evidence="1">
        <text>Hydrolyzes the link between N-acetylmuramoyl residues and L-amino acid residues in certain cell-wall glycopeptides.</text>
        <dbReference type="EC" id="3.5.1.28"/>
    </reaction>
</comment>
<evidence type="ECO:0000313" key="9">
    <source>
        <dbReference type="EMBL" id="MEQ2441502.1"/>
    </source>
</evidence>
<name>A0ABV1E2H1_9FIRM</name>
<evidence type="ECO:0000256" key="1">
    <source>
        <dbReference type="ARBA" id="ARBA00001561"/>
    </source>
</evidence>
<dbReference type="RefSeq" id="WP_349220624.1">
    <property type="nucleotide sequence ID" value="NZ_JBBMFD010000027.1"/>
</dbReference>
<evidence type="ECO:0000256" key="4">
    <source>
        <dbReference type="ARBA" id="ARBA00022801"/>
    </source>
</evidence>
<dbReference type="InterPro" id="IPR002502">
    <property type="entry name" value="Amidase_domain"/>
</dbReference>
<dbReference type="PANTHER" id="PTHR30417:SF11">
    <property type="entry name" value="N-ACETYLMURAMOYL-L-ALANINE AMIDASE XLYA"/>
    <property type="match status" value="1"/>
</dbReference>
<keyword evidence="4 9" id="KW-0378">Hydrolase</keyword>
<dbReference type="InterPro" id="IPR036505">
    <property type="entry name" value="Amidase/PGRP_sf"/>
</dbReference>
<evidence type="ECO:0000259" key="8">
    <source>
        <dbReference type="SMART" id="SM00644"/>
    </source>
</evidence>
<dbReference type="CDD" id="cd06583">
    <property type="entry name" value="PGRP"/>
    <property type="match status" value="1"/>
</dbReference>
<evidence type="ECO:0000256" key="3">
    <source>
        <dbReference type="ARBA" id="ARBA00011901"/>
    </source>
</evidence>
<evidence type="ECO:0000256" key="7">
    <source>
        <dbReference type="ARBA" id="ARBA00023316"/>
    </source>
</evidence>
<dbReference type="InterPro" id="IPR051206">
    <property type="entry name" value="NAMLAA_amidase_2"/>
</dbReference>
<protein>
    <recommendedName>
        <fullName evidence="3">N-acetylmuramoyl-L-alanine amidase</fullName>
        <ecNumber evidence="3">3.5.1.28</ecNumber>
    </recommendedName>
</protein>
<dbReference type="Gene3D" id="3.40.80.10">
    <property type="entry name" value="Peptidoglycan recognition protein-like"/>
    <property type="match status" value="1"/>
</dbReference>
<comment type="similarity">
    <text evidence="2">Belongs to the N-acetylmuramoyl-L-alanine amidase 2 family.</text>
</comment>
<evidence type="ECO:0000256" key="6">
    <source>
        <dbReference type="ARBA" id="ARBA00023287"/>
    </source>
</evidence>
<dbReference type="Proteomes" id="UP001489509">
    <property type="component" value="Unassembled WGS sequence"/>
</dbReference>
<keyword evidence="6" id="KW-0178">Competence</keyword>
<evidence type="ECO:0000313" key="10">
    <source>
        <dbReference type="Proteomes" id="UP001489509"/>
    </source>
</evidence>
<dbReference type="SUPFAM" id="SSF55846">
    <property type="entry name" value="N-acetylmuramoyl-L-alanine amidase-like"/>
    <property type="match status" value="1"/>
</dbReference>
<dbReference type="SMART" id="SM00644">
    <property type="entry name" value="Ami_2"/>
    <property type="match status" value="1"/>
</dbReference>
<evidence type="ECO:0000256" key="5">
    <source>
        <dbReference type="ARBA" id="ARBA00022969"/>
    </source>
</evidence>
<accession>A0ABV1E2H1</accession>
<proteinExistence type="inferred from homology"/>
<dbReference type="GO" id="GO:0008745">
    <property type="term" value="F:N-acetylmuramoyl-L-alanine amidase activity"/>
    <property type="evidence" value="ECO:0007669"/>
    <property type="project" value="UniProtKB-EC"/>
</dbReference>
<reference evidence="9 10" key="1">
    <citation type="submission" date="2024-03" db="EMBL/GenBank/DDBJ databases">
        <title>Human intestinal bacterial collection.</title>
        <authorList>
            <person name="Pauvert C."/>
            <person name="Hitch T.C.A."/>
            <person name="Clavel T."/>
        </authorList>
    </citation>
    <scope>NUCLEOTIDE SEQUENCE [LARGE SCALE GENOMIC DNA]</scope>
    <source>
        <strain evidence="9 10">CLA-JM-H44</strain>
    </source>
</reference>
<dbReference type="PANTHER" id="PTHR30417">
    <property type="entry name" value="N-ACETYLMURAMOYL-L-ALANINE AMIDASE AMID"/>
    <property type="match status" value="1"/>
</dbReference>
<dbReference type="EMBL" id="JBBMFD010000027">
    <property type="protein sequence ID" value="MEQ2441502.1"/>
    <property type="molecule type" value="Genomic_DNA"/>
</dbReference>
<keyword evidence="10" id="KW-1185">Reference proteome</keyword>
<keyword evidence="5" id="KW-0749">Sporulation</keyword>